<evidence type="ECO:0000313" key="1">
    <source>
        <dbReference type="EMBL" id="KAG2231360.1"/>
    </source>
</evidence>
<organism evidence="1 2">
    <name type="scientific">Thamnidium elegans</name>
    <dbReference type="NCBI Taxonomy" id="101142"/>
    <lineage>
        <taxon>Eukaryota</taxon>
        <taxon>Fungi</taxon>
        <taxon>Fungi incertae sedis</taxon>
        <taxon>Mucoromycota</taxon>
        <taxon>Mucoromycotina</taxon>
        <taxon>Mucoromycetes</taxon>
        <taxon>Mucorales</taxon>
        <taxon>Mucorineae</taxon>
        <taxon>Mucoraceae</taxon>
        <taxon>Thamnidium</taxon>
    </lineage>
</organism>
<name>A0A8H7SMW8_9FUNG</name>
<dbReference type="EMBL" id="JAEPRE010000154">
    <property type="protein sequence ID" value="KAG2231360.1"/>
    <property type="molecule type" value="Genomic_DNA"/>
</dbReference>
<dbReference type="AlphaFoldDB" id="A0A8H7SMW8"/>
<proteinExistence type="predicted"/>
<reference evidence="1" key="1">
    <citation type="submission" date="2021-01" db="EMBL/GenBank/DDBJ databases">
        <title>Metabolic potential, ecology and presence of endohyphal bacteria is reflected in genomic diversity of Mucoromycotina.</title>
        <authorList>
            <person name="Muszewska A."/>
            <person name="Okrasinska A."/>
            <person name="Steczkiewicz K."/>
            <person name="Drgas O."/>
            <person name="Orlowska M."/>
            <person name="Perlinska-Lenart U."/>
            <person name="Aleksandrzak-Piekarczyk T."/>
            <person name="Szatraj K."/>
            <person name="Zielenkiewicz U."/>
            <person name="Pilsyk S."/>
            <person name="Malc E."/>
            <person name="Mieczkowski P."/>
            <person name="Kruszewska J.S."/>
            <person name="Biernat P."/>
            <person name="Pawlowska J."/>
        </authorList>
    </citation>
    <scope>NUCLEOTIDE SEQUENCE</scope>
    <source>
        <strain evidence="1">WA0000018081</strain>
    </source>
</reference>
<evidence type="ECO:0000313" key="2">
    <source>
        <dbReference type="Proteomes" id="UP000613177"/>
    </source>
</evidence>
<dbReference type="Proteomes" id="UP000613177">
    <property type="component" value="Unassembled WGS sequence"/>
</dbReference>
<keyword evidence="2" id="KW-1185">Reference proteome</keyword>
<protein>
    <submittedName>
        <fullName evidence="1">Uncharacterized protein</fullName>
    </submittedName>
</protein>
<gene>
    <name evidence="1" type="ORF">INT48_007485</name>
</gene>
<accession>A0A8H7SMW8</accession>
<sequence length="60" mass="7009">MSSLTNALKSYCQVSKSKSTLHGFFGKDNCRKELIATWFELHTDYEDAMKLLMRKSKQVY</sequence>
<comment type="caution">
    <text evidence="1">The sequence shown here is derived from an EMBL/GenBank/DDBJ whole genome shotgun (WGS) entry which is preliminary data.</text>
</comment>